<feature type="non-terminal residue" evidence="2">
    <location>
        <position position="182"/>
    </location>
</feature>
<keyword evidence="3" id="KW-1185">Reference proteome</keyword>
<dbReference type="AlphaFoldDB" id="A0A9N7UC84"/>
<reference evidence="2" key="1">
    <citation type="submission" date="2020-03" db="EMBL/GenBank/DDBJ databases">
        <authorList>
            <person name="Weist P."/>
        </authorList>
    </citation>
    <scope>NUCLEOTIDE SEQUENCE</scope>
</reference>
<organism evidence="2 3">
    <name type="scientific">Pleuronectes platessa</name>
    <name type="common">European plaice</name>
    <dbReference type="NCBI Taxonomy" id="8262"/>
    <lineage>
        <taxon>Eukaryota</taxon>
        <taxon>Metazoa</taxon>
        <taxon>Chordata</taxon>
        <taxon>Craniata</taxon>
        <taxon>Vertebrata</taxon>
        <taxon>Euteleostomi</taxon>
        <taxon>Actinopterygii</taxon>
        <taxon>Neopterygii</taxon>
        <taxon>Teleostei</taxon>
        <taxon>Neoteleostei</taxon>
        <taxon>Acanthomorphata</taxon>
        <taxon>Carangaria</taxon>
        <taxon>Pleuronectiformes</taxon>
        <taxon>Pleuronectoidei</taxon>
        <taxon>Pleuronectidae</taxon>
        <taxon>Pleuronectes</taxon>
    </lineage>
</organism>
<name>A0A9N7UC84_PLEPL</name>
<feature type="region of interest" description="Disordered" evidence="1">
    <location>
        <begin position="1"/>
        <end position="123"/>
    </location>
</feature>
<evidence type="ECO:0000256" key="1">
    <source>
        <dbReference type="SAM" id="MobiDB-lite"/>
    </source>
</evidence>
<dbReference type="Proteomes" id="UP001153269">
    <property type="component" value="Unassembled WGS sequence"/>
</dbReference>
<comment type="caution">
    <text evidence="2">The sequence shown here is derived from an EMBL/GenBank/DDBJ whole genome shotgun (WGS) entry which is preliminary data.</text>
</comment>
<sequence>SAARRQPRRTAGRGPPRERRVPPAGAVAEVIREKGPTRVQSRCRRPAVPGPLQRPAFRTGGEHRPTVQEKESPHTTDAVRHRRRGPPPPKKRRGVPHSESPAAWRGGRRGDCSRAQRVSAPSRGLELGSRVILARCPDRSVKKEEEMFLYLECGHFISRIYSRSNTRISSRWSVTSRYKPHF</sequence>
<accession>A0A9N7UC84</accession>
<proteinExistence type="predicted"/>
<feature type="compositionally biased region" description="Basic residues" evidence="1">
    <location>
        <begin position="80"/>
        <end position="95"/>
    </location>
</feature>
<gene>
    <name evidence="2" type="ORF">PLEPLA_LOCUS15617</name>
</gene>
<protein>
    <submittedName>
        <fullName evidence="2">Uncharacterized protein</fullName>
    </submittedName>
</protein>
<feature type="compositionally biased region" description="Basic and acidic residues" evidence="1">
    <location>
        <begin position="60"/>
        <end position="79"/>
    </location>
</feature>
<dbReference type="EMBL" id="CADEAL010000988">
    <property type="protein sequence ID" value="CAB1427676.1"/>
    <property type="molecule type" value="Genomic_DNA"/>
</dbReference>
<evidence type="ECO:0000313" key="2">
    <source>
        <dbReference type="EMBL" id="CAB1427676.1"/>
    </source>
</evidence>
<evidence type="ECO:0000313" key="3">
    <source>
        <dbReference type="Proteomes" id="UP001153269"/>
    </source>
</evidence>
<feature type="compositionally biased region" description="Basic residues" evidence="1">
    <location>
        <begin position="1"/>
        <end position="11"/>
    </location>
</feature>